<name>A0ABY9RMH2_9BURK</name>
<dbReference type="InterPro" id="IPR005586">
    <property type="entry name" value="ABC_trans_aux"/>
</dbReference>
<keyword evidence="2" id="KW-0449">Lipoprotein</keyword>
<sequence>MILHLRQLLSPILSPSKSGRLPRFLDLQFVFLFCLIFSVSACSSAPTIQRYDFGAPSQASEANSAVGKLLRHKIVLADIAVPSQLDSDNMWYRLNYDNALELRAYAQNRWSATPAQLFAQSLKQAINSDGGQVINTNEGVRDLPQLRIELLEFAQHFSEVQRSQAVLQMRASLVYKNQLLAQRNFQAQAPASSADAKGGARAMLQANAQLNAQLIDWLQKQLVSIKQP</sequence>
<reference evidence="2" key="1">
    <citation type="submission" date="2023-09" db="EMBL/GenBank/DDBJ databases">
        <title>Undibacterium sp. 20NA77.5 isolated from freshwater.</title>
        <authorList>
            <person name="Le V."/>
            <person name="Ko S.-R."/>
            <person name="Ahn C.-Y."/>
            <person name="Oh H.-M."/>
        </authorList>
    </citation>
    <scope>NUCLEOTIDE SEQUENCE</scope>
    <source>
        <strain evidence="2">20NA77.5</strain>
    </source>
</reference>
<dbReference type="RefSeq" id="WP_309482681.1">
    <property type="nucleotide sequence ID" value="NZ_CP133720.1"/>
</dbReference>
<accession>A0ABY9RMH2</accession>
<feature type="domain" description="ABC-type transport auxiliary lipoprotein component" evidence="1">
    <location>
        <begin position="51"/>
        <end position="213"/>
    </location>
</feature>
<dbReference type="SUPFAM" id="SSF159594">
    <property type="entry name" value="XCC0632-like"/>
    <property type="match status" value="1"/>
</dbReference>
<dbReference type="EMBL" id="CP133720">
    <property type="protein sequence ID" value="WMW81191.1"/>
    <property type="molecule type" value="Genomic_DNA"/>
</dbReference>
<organism evidence="2 3">
    <name type="scientific">Undibacterium cyanobacteriorum</name>
    <dbReference type="NCBI Taxonomy" id="3073561"/>
    <lineage>
        <taxon>Bacteria</taxon>
        <taxon>Pseudomonadati</taxon>
        <taxon>Pseudomonadota</taxon>
        <taxon>Betaproteobacteria</taxon>
        <taxon>Burkholderiales</taxon>
        <taxon>Oxalobacteraceae</taxon>
        <taxon>Undibacterium</taxon>
    </lineage>
</organism>
<dbReference type="Pfam" id="PF03886">
    <property type="entry name" value="ABC_trans_aux"/>
    <property type="match status" value="1"/>
</dbReference>
<keyword evidence="3" id="KW-1185">Reference proteome</keyword>
<gene>
    <name evidence="2" type="ORF">RF679_02625</name>
</gene>
<dbReference type="Gene3D" id="3.40.50.10610">
    <property type="entry name" value="ABC-type transport auxiliary lipoprotein component"/>
    <property type="match status" value="1"/>
</dbReference>
<evidence type="ECO:0000313" key="3">
    <source>
        <dbReference type="Proteomes" id="UP001181355"/>
    </source>
</evidence>
<proteinExistence type="predicted"/>
<dbReference type="Proteomes" id="UP001181355">
    <property type="component" value="Chromosome"/>
</dbReference>
<evidence type="ECO:0000313" key="2">
    <source>
        <dbReference type="EMBL" id="WMW81191.1"/>
    </source>
</evidence>
<evidence type="ECO:0000259" key="1">
    <source>
        <dbReference type="Pfam" id="PF03886"/>
    </source>
</evidence>
<protein>
    <submittedName>
        <fullName evidence="2">ABC-type transport auxiliary lipoprotein family protein</fullName>
    </submittedName>
</protein>